<sequence length="370" mass="39052">MPDPSELPDPTQVEGAAHPRMAETLHGHAAAEAAVVEAISSGRLHSGWLITGPAGIGKATFAYRMAATLLSGEDPAGGLFGEAPALGLPVSHPDARLIRSSAHPRLALVQRRPNDKGDRLSAEIRAADVRRLKDFFHLSATDGGRRVVIVDAADEMNVTAANAVLKELEEPPARTTLLLISHQPARLLPTIRSRCRLLRLEPLGAEDLSAVLAEQGIQTDAPEALAVLAGGSAGRAIRLTSDGGLQLYAEIVRLFEGLPGFDRAAAIAFAEKVGARGAEGRFDLALGLLDLFLSRAARAGLVGEPDSQGAPGEARLLARLSPHDRAARSWAELGQHLSARARAAKAVNLDPPSLILDMLFRIEEAARRAA</sequence>
<evidence type="ECO:0000313" key="1">
    <source>
        <dbReference type="EMBL" id="NDV01999.1"/>
    </source>
</evidence>
<comment type="caution">
    <text evidence="1">The sequence shown here is derived from an EMBL/GenBank/DDBJ whole genome shotgun (WGS) entry which is preliminary data.</text>
</comment>
<accession>A0A6B2JZC9</accession>
<dbReference type="InterPro" id="IPR027417">
    <property type="entry name" value="P-loop_NTPase"/>
</dbReference>
<keyword evidence="2" id="KW-1185">Reference proteome</keyword>
<dbReference type="GO" id="GO:0009360">
    <property type="term" value="C:DNA polymerase III complex"/>
    <property type="evidence" value="ECO:0007669"/>
    <property type="project" value="TreeGrafter"/>
</dbReference>
<dbReference type="EMBL" id="JAAGAB010000003">
    <property type="protein sequence ID" value="NDV01999.1"/>
    <property type="molecule type" value="Genomic_DNA"/>
</dbReference>
<dbReference type="RefSeq" id="WP_163894549.1">
    <property type="nucleotide sequence ID" value="NZ_JAAFYS010000003.1"/>
</dbReference>
<reference evidence="1 2" key="1">
    <citation type="submission" date="2020-02" db="EMBL/GenBank/DDBJ databases">
        <title>Pseudoroseicyclus tamarix, sp. nov., isolated from offshore sediment of a Tamarix chinensis forest.</title>
        <authorList>
            <person name="Gai Y."/>
        </authorList>
    </citation>
    <scope>NUCLEOTIDE SEQUENCE [LARGE SCALE GENOMIC DNA]</scope>
    <source>
        <strain evidence="1 2">CLL3-39</strain>
    </source>
</reference>
<dbReference type="GO" id="GO:0003887">
    <property type="term" value="F:DNA-directed DNA polymerase activity"/>
    <property type="evidence" value="ECO:0007669"/>
    <property type="project" value="UniProtKB-EC"/>
</dbReference>
<dbReference type="Gene3D" id="3.40.50.300">
    <property type="entry name" value="P-loop containing nucleotide triphosphate hydrolases"/>
    <property type="match status" value="1"/>
</dbReference>
<dbReference type="AlphaFoldDB" id="A0A6B2JZC9"/>
<protein>
    <submittedName>
        <fullName evidence="1">DNA polymerase III subunit delta</fullName>
        <ecNumber evidence="1">2.7.7.7</ecNumber>
    </submittedName>
</protein>
<dbReference type="InterPro" id="IPR050238">
    <property type="entry name" value="DNA_Rep/Repair_Clamp_Loader"/>
</dbReference>
<dbReference type="Proteomes" id="UP000474757">
    <property type="component" value="Unassembled WGS sequence"/>
</dbReference>
<dbReference type="Pfam" id="PF13177">
    <property type="entry name" value="DNA_pol3_delta2"/>
    <property type="match status" value="1"/>
</dbReference>
<dbReference type="EC" id="2.7.7.7" evidence="1"/>
<dbReference type="NCBIfam" id="NF005677">
    <property type="entry name" value="PRK07471.1"/>
    <property type="match status" value="1"/>
</dbReference>
<name>A0A6B2JZC9_9RHOB</name>
<dbReference type="SUPFAM" id="SSF52540">
    <property type="entry name" value="P-loop containing nucleoside triphosphate hydrolases"/>
    <property type="match status" value="1"/>
</dbReference>
<evidence type="ECO:0000313" key="2">
    <source>
        <dbReference type="Proteomes" id="UP000474757"/>
    </source>
</evidence>
<proteinExistence type="predicted"/>
<dbReference type="PANTHER" id="PTHR11669">
    <property type="entry name" value="REPLICATION FACTOR C / DNA POLYMERASE III GAMMA-TAU SUBUNIT"/>
    <property type="match status" value="1"/>
</dbReference>
<keyword evidence="1" id="KW-0808">Transferase</keyword>
<gene>
    <name evidence="1" type="ORF">GZA08_13585</name>
</gene>
<organism evidence="1 2">
    <name type="scientific">Pseudoroseicyclus tamaricis</name>
    <dbReference type="NCBI Taxonomy" id="2705421"/>
    <lineage>
        <taxon>Bacteria</taxon>
        <taxon>Pseudomonadati</taxon>
        <taxon>Pseudomonadota</taxon>
        <taxon>Alphaproteobacteria</taxon>
        <taxon>Rhodobacterales</taxon>
        <taxon>Paracoccaceae</taxon>
        <taxon>Pseudoroseicyclus</taxon>
    </lineage>
</organism>
<dbReference type="GO" id="GO:0006261">
    <property type="term" value="P:DNA-templated DNA replication"/>
    <property type="evidence" value="ECO:0007669"/>
    <property type="project" value="TreeGrafter"/>
</dbReference>
<keyword evidence="1" id="KW-0548">Nucleotidyltransferase</keyword>
<dbReference type="PANTHER" id="PTHR11669:SF8">
    <property type="entry name" value="DNA POLYMERASE III SUBUNIT DELTA"/>
    <property type="match status" value="1"/>
</dbReference>